<feature type="compositionally biased region" description="Basic and acidic residues" evidence="1">
    <location>
        <begin position="296"/>
        <end position="310"/>
    </location>
</feature>
<accession>A0ABS8SWR4</accession>
<dbReference type="PANTHER" id="PTHR33448:SF10">
    <property type="entry name" value="PROTAMINE P1 FAMILY PROTEIN"/>
    <property type="match status" value="1"/>
</dbReference>
<keyword evidence="3" id="KW-1185">Reference proteome</keyword>
<dbReference type="PANTHER" id="PTHR33448">
    <property type="entry name" value="CHLOROPLAST PROTEIN HCF243-RELATED"/>
    <property type="match status" value="1"/>
</dbReference>
<reference evidence="2 3" key="1">
    <citation type="journal article" date="2021" name="BMC Genomics">
        <title>Datura genome reveals duplications of psychoactive alkaloid biosynthetic genes and high mutation rate following tissue culture.</title>
        <authorList>
            <person name="Rajewski A."/>
            <person name="Carter-House D."/>
            <person name="Stajich J."/>
            <person name="Litt A."/>
        </authorList>
    </citation>
    <scope>NUCLEOTIDE SEQUENCE [LARGE SCALE GENOMIC DNA]</scope>
    <source>
        <strain evidence="2">AR-01</strain>
    </source>
</reference>
<dbReference type="Proteomes" id="UP000823775">
    <property type="component" value="Unassembled WGS sequence"/>
</dbReference>
<feature type="compositionally biased region" description="Basic residues" evidence="1">
    <location>
        <begin position="75"/>
        <end position="101"/>
    </location>
</feature>
<organism evidence="2 3">
    <name type="scientific">Datura stramonium</name>
    <name type="common">Jimsonweed</name>
    <name type="synonym">Common thornapple</name>
    <dbReference type="NCBI Taxonomy" id="4076"/>
    <lineage>
        <taxon>Eukaryota</taxon>
        <taxon>Viridiplantae</taxon>
        <taxon>Streptophyta</taxon>
        <taxon>Embryophyta</taxon>
        <taxon>Tracheophyta</taxon>
        <taxon>Spermatophyta</taxon>
        <taxon>Magnoliopsida</taxon>
        <taxon>eudicotyledons</taxon>
        <taxon>Gunneridae</taxon>
        <taxon>Pentapetalae</taxon>
        <taxon>asterids</taxon>
        <taxon>lamiids</taxon>
        <taxon>Solanales</taxon>
        <taxon>Solanaceae</taxon>
        <taxon>Solanoideae</taxon>
        <taxon>Datureae</taxon>
        <taxon>Datura</taxon>
    </lineage>
</organism>
<evidence type="ECO:0000313" key="2">
    <source>
        <dbReference type="EMBL" id="MCD7462812.1"/>
    </source>
</evidence>
<name>A0ABS8SWR4_DATST</name>
<proteinExistence type="predicted"/>
<evidence type="ECO:0000256" key="1">
    <source>
        <dbReference type="SAM" id="MobiDB-lite"/>
    </source>
</evidence>
<evidence type="ECO:0000313" key="3">
    <source>
        <dbReference type="Proteomes" id="UP000823775"/>
    </source>
</evidence>
<feature type="compositionally biased region" description="Polar residues" evidence="1">
    <location>
        <begin position="55"/>
        <end position="67"/>
    </location>
</feature>
<gene>
    <name evidence="2" type="ORF">HAX54_049395</name>
</gene>
<comment type="caution">
    <text evidence="2">The sequence shown here is derived from an EMBL/GenBank/DDBJ whole genome shotgun (WGS) entry which is preliminary data.</text>
</comment>
<feature type="compositionally biased region" description="Basic and acidic residues" evidence="1">
    <location>
        <begin position="317"/>
        <end position="326"/>
    </location>
</feature>
<protein>
    <submittedName>
        <fullName evidence="2">Uncharacterized protein</fullName>
    </submittedName>
</protein>
<feature type="region of interest" description="Disordered" evidence="1">
    <location>
        <begin position="1"/>
        <end position="107"/>
    </location>
</feature>
<sequence length="341" mass="38114">MKGLSKPISSPGRTEKFPPPLMRFLRSNVGSRSRGRTRASPMFMRNNNNNKKNNVSIETTQEPSSPKVTCIGQVRVRRPSKSTGNRRTRRSSSIRKQQKHQKQQERQKGPCCCNFRVKLQRPKSLISVVRKWVGCFRFGYCGGRRRRVETVDSSSRVESTQRVQSRVSTTSSDSIENAAATATVKTEPFVTDNEDGFMSSNSNTPPKNALILTRCRSAPYRSSSLAGRFWGSPLNHSSSETENQIPQINVQQNPVLENPISSPKDDENGDLVSRKSHGSEQEEEETQSSINGGSSSREEEQKNGGGDHVHPLLLTRCKSEPARTGERLINPTRFTEPDPQS</sequence>
<feature type="region of interest" description="Disordered" evidence="1">
    <location>
        <begin position="255"/>
        <end position="341"/>
    </location>
</feature>
<dbReference type="EMBL" id="JACEIK010000836">
    <property type="protein sequence ID" value="MCD7462812.1"/>
    <property type="molecule type" value="Genomic_DNA"/>
</dbReference>